<keyword evidence="1" id="KW-0472">Membrane</keyword>
<dbReference type="RefSeq" id="WP_075380583.1">
    <property type="nucleotide sequence ID" value="NZ_CP015367.1"/>
</dbReference>
<reference evidence="2 4" key="1">
    <citation type="submission" date="2016-04" db="EMBL/GenBank/DDBJ databases">
        <title>Complete genome sequencing and analysis of CBMB27, Methylobacterium phyllosphaerae isolated from leaf tissues of rice (Oryza sativa L.).</title>
        <authorList>
            <person name="Lee Y."/>
            <person name="Hwangbo K."/>
            <person name="Chung H."/>
            <person name="Yoo J."/>
            <person name="Kim K.Y."/>
            <person name="Sa T.M."/>
            <person name="Um Y."/>
            <person name="Madhaiyan M."/>
        </authorList>
    </citation>
    <scope>NUCLEOTIDE SEQUENCE [LARGE SCALE GENOMIC DNA]</scope>
    <source>
        <strain evidence="2 4">CBMB27</strain>
    </source>
</reference>
<reference evidence="3 5" key="2">
    <citation type="submission" date="2016-10" db="EMBL/GenBank/DDBJ databases">
        <authorList>
            <person name="Varghese N."/>
            <person name="Submissions S."/>
        </authorList>
    </citation>
    <scope>NUCLEOTIDE SEQUENCE [LARGE SCALE GENOMIC DNA]</scope>
    <source>
        <strain evidence="3 5">CBMB27</strain>
    </source>
</reference>
<sequence>MVALPGAGLLDRVCAALRARFPLHDNWRQLVRYAWSVRFALAAALFDGLAMFAGFFTDAPERVRPWIAALGFSATLLAAVARLMPQATLPPTAPPTEDA</sequence>
<feature type="transmembrane region" description="Helical" evidence="1">
    <location>
        <begin position="66"/>
        <end position="84"/>
    </location>
</feature>
<dbReference type="EMBL" id="FOPK01000012">
    <property type="protein sequence ID" value="SFH01245.1"/>
    <property type="molecule type" value="Genomic_DNA"/>
</dbReference>
<protein>
    <submittedName>
        <fullName evidence="3">Uncharacterized protein</fullName>
    </submittedName>
</protein>
<keyword evidence="4" id="KW-1185">Reference proteome</keyword>
<feature type="transmembrane region" description="Helical" evidence="1">
    <location>
        <begin position="39"/>
        <end position="59"/>
    </location>
</feature>
<name>A0AAE8HSI1_9HYPH</name>
<dbReference type="Pfam" id="PF25612">
    <property type="entry name" value="DUF7940"/>
    <property type="match status" value="1"/>
</dbReference>
<dbReference type="AlphaFoldDB" id="A0AAE8HSI1"/>
<gene>
    <name evidence="2" type="ORF">MCBMB27_02646</name>
    <name evidence="3" type="ORF">SAMN05192567_11221</name>
</gene>
<dbReference type="Proteomes" id="UP000199140">
    <property type="component" value="Unassembled WGS sequence"/>
</dbReference>
<organism evidence="3 5">
    <name type="scientific">Methylobacterium phyllosphaerae</name>
    <dbReference type="NCBI Taxonomy" id="418223"/>
    <lineage>
        <taxon>Bacteria</taxon>
        <taxon>Pseudomonadati</taxon>
        <taxon>Pseudomonadota</taxon>
        <taxon>Alphaproteobacteria</taxon>
        <taxon>Hyphomicrobiales</taxon>
        <taxon>Methylobacteriaceae</taxon>
        <taxon>Methylobacterium</taxon>
    </lineage>
</organism>
<keyword evidence="1" id="KW-0812">Transmembrane</keyword>
<proteinExistence type="predicted"/>
<evidence type="ECO:0000313" key="5">
    <source>
        <dbReference type="Proteomes" id="UP000199140"/>
    </source>
</evidence>
<dbReference type="InterPro" id="IPR057700">
    <property type="entry name" value="DUF7940"/>
</dbReference>
<evidence type="ECO:0000313" key="3">
    <source>
        <dbReference type="EMBL" id="SFH01245.1"/>
    </source>
</evidence>
<evidence type="ECO:0000313" key="4">
    <source>
        <dbReference type="Proteomes" id="UP000185487"/>
    </source>
</evidence>
<dbReference type="EMBL" id="CP015367">
    <property type="protein sequence ID" value="APT31937.1"/>
    <property type="molecule type" value="Genomic_DNA"/>
</dbReference>
<dbReference type="KEGG" id="mphy:MCBMB27_02646"/>
<keyword evidence="1" id="KW-1133">Transmembrane helix</keyword>
<dbReference type="Proteomes" id="UP000185487">
    <property type="component" value="Chromosome"/>
</dbReference>
<evidence type="ECO:0000313" key="2">
    <source>
        <dbReference type="EMBL" id="APT31937.1"/>
    </source>
</evidence>
<accession>A0AAE8HSI1</accession>
<evidence type="ECO:0000256" key="1">
    <source>
        <dbReference type="SAM" id="Phobius"/>
    </source>
</evidence>